<evidence type="ECO:0000313" key="2">
    <source>
        <dbReference type="EMBL" id="MBK1882177.1"/>
    </source>
</evidence>
<accession>A0A934S9M0</accession>
<organism evidence="2 3">
    <name type="scientific">Luteolibacter pohnpeiensis</name>
    <dbReference type="NCBI Taxonomy" id="454153"/>
    <lineage>
        <taxon>Bacteria</taxon>
        <taxon>Pseudomonadati</taxon>
        <taxon>Verrucomicrobiota</taxon>
        <taxon>Verrucomicrobiia</taxon>
        <taxon>Verrucomicrobiales</taxon>
        <taxon>Verrucomicrobiaceae</taxon>
        <taxon>Luteolibacter</taxon>
    </lineage>
</organism>
<proteinExistence type="predicted"/>
<evidence type="ECO:0000313" key="3">
    <source>
        <dbReference type="Proteomes" id="UP000603141"/>
    </source>
</evidence>
<dbReference type="InterPro" id="IPR036271">
    <property type="entry name" value="Tet_transcr_reg_TetR-rel_C_sf"/>
</dbReference>
<dbReference type="Pfam" id="PF17931">
    <property type="entry name" value="TetR_C_23"/>
    <property type="match status" value="1"/>
</dbReference>
<dbReference type="InterPro" id="IPR041673">
    <property type="entry name" value="TetR_C_23"/>
</dbReference>
<evidence type="ECO:0000259" key="1">
    <source>
        <dbReference type="Pfam" id="PF17931"/>
    </source>
</evidence>
<dbReference type="RefSeq" id="WP_200269061.1">
    <property type="nucleotide sequence ID" value="NZ_JAENIJ010000008.1"/>
</dbReference>
<reference evidence="2" key="1">
    <citation type="submission" date="2021-01" db="EMBL/GenBank/DDBJ databases">
        <title>Modified the classification status of verrucomicrobia.</title>
        <authorList>
            <person name="Feng X."/>
        </authorList>
    </citation>
    <scope>NUCLEOTIDE SEQUENCE</scope>
    <source>
        <strain evidence="2">KCTC 22041</strain>
    </source>
</reference>
<gene>
    <name evidence="2" type="ORF">JIN85_07115</name>
</gene>
<protein>
    <recommendedName>
        <fullName evidence="1">Tetracyclin repressor-like C-terminal domain-containing protein</fullName>
    </recommendedName>
</protein>
<comment type="caution">
    <text evidence="2">The sequence shown here is derived from an EMBL/GenBank/DDBJ whole genome shotgun (WGS) entry which is preliminary data.</text>
</comment>
<keyword evidence="3" id="KW-1185">Reference proteome</keyword>
<sequence>MPKASTSAAVKAPRGKKSAAQPVKELIEEAYWNYVLEHGQEPASVFKFTKDHGWKEEEFYAHFSTFQAIEKAFWRSFTEETVAIVNGDPDAAEYDARQKLLAFYFTFFEGMLQHRSKLLCRLPRKLESARVISGMTDVFSQFAEAIIAEGRLEGSIAGPSKLDSIYKRGLKLHLLWLLDYYRRDTSSKFEDTDALIEKSVRFFFDAARWSVIESAFDLARFLTPRNNFR</sequence>
<dbReference type="SUPFAM" id="SSF48498">
    <property type="entry name" value="Tetracyclin repressor-like, C-terminal domain"/>
    <property type="match status" value="1"/>
</dbReference>
<dbReference type="EMBL" id="JAENIJ010000008">
    <property type="protein sequence ID" value="MBK1882177.1"/>
    <property type="molecule type" value="Genomic_DNA"/>
</dbReference>
<dbReference type="AlphaFoldDB" id="A0A934S9M0"/>
<name>A0A934S9M0_9BACT</name>
<dbReference type="Proteomes" id="UP000603141">
    <property type="component" value="Unassembled WGS sequence"/>
</dbReference>
<feature type="domain" description="Tetracyclin repressor-like C-terminal" evidence="1">
    <location>
        <begin position="99"/>
        <end position="222"/>
    </location>
</feature>